<organism evidence="2 3">
    <name type="scientific">Oesophagostomum dentatum</name>
    <name type="common">Nodular worm</name>
    <dbReference type="NCBI Taxonomy" id="61180"/>
    <lineage>
        <taxon>Eukaryota</taxon>
        <taxon>Metazoa</taxon>
        <taxon>Ecdysozoa</taxon>
        <taxon>Nematoda</taxon>
        <taxon>Chromadorea</taxon>
        <taxon>Rhabditida</taxon>
        <taxon>Rhabditina</taxon>
        <taxon>Rhabditomorpha</taxon>
        <taxon>Strongyloidea</taxon>
        <taxon>Strongylidae</taxon>
        <taxon>Oesophagostomum</taxon>
    </lineage>
</organism>
<sequence length="236" mass="26337">MSTAQGPSVPQPAPPSYNEALSSPAAPPPMQQGPPKDTGFLVLSLEMFPSLKRDDDPPPAPQPQVVYAQGGVAYTVNPQPVIVPTNVIIIKNAYTFHPYPEYCPKCQSNVSFASLFMWTPRRSAEQAKQQRYYKKGCPRDDRHYAARVGFWFLRLHNSDTGFVYTATVANTNPLKHEEALTWKVAFRSPHINFAACGQCYSDGRRFWPTVHVYCRYGLEALELANIGLGINDLLFG</sequence>
<evidence type="ECO:0000313" key="2">
    <source>
        <dbReference type="EMBL" id="KHJ98642.1"/>
    </source>
</evidence>
<dbReference type="Proteomes" id="UP000053660">
    <property type="component" value="Unassembled WGS sequence"/>
</dbReference>
<name>A0A0B1TS67_OESDE</name>
<feature type="region of interest" description="Disordered" evidence="1">
    <location>
        <begin position="1"/>
        <end position="38"/>
    </location>
</feature>
<accession>A0A0B1TS67</accession>
<proteinExistence type="predicted"/>
<dbReference type="OrthoDB" id="4713066at2759"/>
<dbReference type="EMBL" id="KN549289">
    <property type="protein sequence ID" value="KHJ98642.1"/>
    <property type="molecule type" value="Genomic_DNA"/>
</dbReference>
<gene>
    <name evidence="2" type="ORF">OESDEN_01379</name>
</gene>
<keyword evidence="3" id="KW-1185">Reference proteome</keyword>
<dbReference type="AlphaFoldDB" id="A0A0B1TS67"/>
<evidence type="ECO:0000256" key="1">
    <source>
        <dbReference type="SAM" id="MobiDB-lite"/>
    </source>
</evidence>
<protein>
    <submittedName>
        <fullName evidence="2">Uncharacterized protein</fullName>
    </submittedName>
</protein>
<evidence type="ECO:0000313" key="3">
    <source>
        <dbReference type="Proteomes" id="UP000053660"/>
    </source>
</evidence>
<reference evidence="2 3" key="1">
    <citation type="submission" date="2014-03" db="EMBL/GenBank/DDBJ databases">
        <title>Draft genome of the hookworm Oesophagostomum dentatum.</title>
        <authorList>
            <person name="Mitreva M."/>
        </authorList>
    </citation>
    <scope>NUCLEOTIDE SEQUENCE [LARGE SCALE GENOMIC DNA]</scope>
    <source>
        <strain evidence="2 3">OD-Hann</strain>
    </source>
</reference>